<gene>
    <name evidence="9" type="ORF">ACA1_023870</name>
</gene>
<keyword evidence="7" id="KW-1133">Transmembrane helix</keyword>
<dbReference type="PANTHER" id="PTHR45962">
    <property type="entry name" value="N-FATTY-ACYL-AMINO ACID SYNTHASE/HYDROLASE PM20D1"/>
    <property type="match status" value="1"/>
</dbReference>
<dbReference type="Gene3D" id="3.40.630.10">
    <property type="entry name" value="Zn peptidases"/>
    <property type="match status" value="1"/>
</dbReference>
<organism evidence="9 10">
    <name type="scientific">Acanthamoeba castellanii (strain ATCC 30010 / Neff)</name>
    <dbReference type="NCBI Taxonomy" id="1257118"/>
    <lineage>
        <taxon>Eukaryota</taxon>
        <taxon>Amoebozoa</taxon>
        <taxon>Discosea</taxon>
        <taxon>Longamoebia</taxon>
        <taxon>Centramoebida</taxon>
        <taxon>Acanthamoebidae</taxon>
        <taxon>Acanthamoeba</taxon>
    </lineage>
</organism>
<evidence type="ECO:0000256" key="1">
    <source>
        <dbReference type="ARBA" id="ARBA00006247"/>
    </source>
</evidence>
<dbReference type="GO" id="GO:0046872">
    <property type="term" value="F:metal ion binding"/>
    <property type="evidence" value="ECO:0007669"/>
    <property type="project" value="UniProtKB-KW"/>
</dbReference>
<evidence type="ECO:0000256" key="4">
    <source>
        <dbReference type="ARBA" id="ARBA00022801"/>
    </source>
</evidence>
<dbReference type="GO" id="GO:0006508">
    <property type="term" value="P:proteolysis"/>
    <property type="evidence" value="ECO:0007669"/>
    <property type="project" value="UniProtKB-KW"/>
</dbReference>
<keyword evidence="5" id="KW-0862">Zinc</keyword>
<protein>
    <submittedName>
        <fullName evidence="9">Peptidase, putative</fullName>
    </submittedName>
</protein>
<accession>L8GSF7</accession>
<sequence>MAGRRRSESGGPGCGLLVAGLLVAVASLLVVLGGGLWWHTLRLASRQHPEAGHVVSSSSRSANAAAADEAVAAFERQLPRGEPNPAVERLAESSVDSEEEREARADAEREFDRLLAWLERTYTRVFATLRRTKLDCHSLILEWPGRDRRLKPFLLASHMDVVPVDPETEAEWLHPPFSGDVADGFVWGRGTLDDKVGVVGILEAVEALIASGFEPRRTLYLAFGHDEEVSGLNGALKIVQHFRQRNLTLEFVSKNVALVGIAEKGYLSAELVAHGPGGHSSMPTAENPIGILAQAVAKLYNNPMPASISGAVKEMLEFLAPDVDSLAERVVLSNLWLFSPVVTRALDRGATASSIRTSSALTRFNAGVKDNVLPKKATATINFRILPGETPADCVAYINRTVNDPRVEVSVLGDHTNLPSPVSPTDSLGWHVVQSTIHQLFPEVVVAPYLTMGATDGRYYHALTDNVYRFIPYVLGDDDLARIHGVNERVAVSDVIASVKFYGRLIINAQAEAVEFEPRRDEL</sequence>
<dbReference type="InterPro" id="IPR047177">
    <property type="entry name" value="Pept_M20A"/>
</dbReference>
<evidence type="ECO:0000313" key="9">
    <source>
        <dbReference type="EMBL" id="ELR15935.1"/>
    </source>
</evidence>
<dbReference type="SUPFAM" id="SSF53187">
    <property type="entry name" value="Zn-dependent exopeptidases"/>
    <property type="match status" value="1"/>
</dbReference>
<dbReference type="InterPro" id="IPR002933">
    <property type="entry name" value="Peptidase_M20"/>
</dbReference>
<keyword evidence="4" id="KW-0378">Hydrolase</keyword>
<dbReference type="AlphaFoldDB" id="L8GSF7"/>
<dbReference type="VEuPathDB" id="AmoebaDB:ACA1_023870"/>
<dbReference type="OrthoDB" id="3064516at2759"/>
<comment type="similarity">
    <text evidence="1">Belongs to the peptidase M20A family.</text>
</comment>
<dbReference type="RefSeq" id="XP_004337948.1">
    <property type="nucleotide sequence ID" value="XM_004337900.1"/>
</dbReference>
<name>L8GSF7_ACACF</name>
<dbReference type="PANTHER" id="PTHR45962:SF1">
    <property type="entry name" value="N-FATTY-ACYL-AMINO ACID SYNTHASE_HYDROLASE PM20D1"/>
    <property type="match status" value="1"/>
</dbReference>
<dbReference type="OMA" id="DWTHHPF"/>
<dbReference type="SUPFAM" id="SSF55031">
    <property type="entry name" value="Bacterial exopeptidase dimerisation domain"/>
    <property type="match status" value="1"/>
</dbReference>
<dbReference type="Pfam" id="PF01546">
    <property type="entry name" value="Peptidase_M20"/>
    <property type="match status" value="1"/>
</dbReference>
<keyword evidence="10" id="KW-1185">Reference proteome</keyword>
<evidence type="ECO:0000256" key="5">
    <source>
        <dbReference type="ARBA" id="ARBA00022833"/>
    </source>
</evidence>
<dbReference type="InterPro" id="IPR036264">
    <property type="entry name" value="Bact_exopeptidase_dim_dom"/>
</dbReference>
<dbReference type="STRING" id="1257118.L8GSF7"/>
<dbReference type="Proteomes" id="UP000011083">
    <property type="component" value="Unassembled WGS sequence"/>
</dbReference>
<feature type="domain" description="Peptidase M20 dimerisation" evidence="8">
    <location>
        <begin position="261"/>
        <end position="405"/>
    </location>
</feature>
<reference evidence="9 10" key="1">
    <citation type="journal article" date="2013" name="Genome Biol.">
        <title>Genome of Acanthamoeba castellanii highlights extensive lateral gene transfer and early evolution of tyrosine kinase signaling.</title>
        <authorList>
            <person name="Clarke M."/>
            <person name="Lohan A.J."/>
            <person name="Liu B."/>
            <person name="Lagkouvardos I."/>
            <person name="Roy S."/>
            <person name="Zafar N."/>
            <person name="Bertelli C."/>
            <person name="Schilde C."/>
            <person name="Kianianmomeni A."/>
            <person name="Burglin T.R."/>
            <person name="Frech C."/>
            <person name="Turcotte B."/>
            <person name="Kopec K.O."/>
            <person name="Synnott J.M."/>
            <person name="Choo C."/>
            <person name="Paponov I."/>
            <person name="Finkler A."/>
            <person name="Soon Heng Tan C."/>
            <person name="Hutchins A.P."/>
            <person name="Weinmeier T."/>
            <person name="Rattei T."/>
            <person name="Chu J.S."/>
            <person name="Gimenez G."/>
            <person name="Irimia M."/>
            <person name="Rigden D.J."/>
            <person name="Fitzpatrick D.A."/>
            <person name="Lorenzo-Morales J."/>
            <person name="Bateman A."/>
            <person name="Chiu C.H."/>
            <person name="Tang P."/>
            <person name="Hegemann P."/>
            <person name="Fromm H."/>
            <person name="Raoult D."/>
            <person name="Greub G."/>
            <person name="Miranda-Saavedra D."/>
            <person name="Chen N."/>
            <person name="Nash P."/>
            <person name="Ginger M.L."/>
            <person name="Horn M."/>
            <person name="Schaap P."/>
            <person name="Caler L."/>
            <person name="Loftus B."/>
        </authorList>
    </citation>
    <scope>NUCLEOTIDE SEQUENCE [LARGE SCALE GENOMIC DNA]</scope>
    <source>
        <strain evidence="9 10">Neff</strain>
    </source>
</reference>
<keyword evidence="7" id="KW-0812">Transmembrane</keyword>
<keyword evidence="3" id="KW-0479">Metal-binding</keyword>
<dbReference type="EMBL" id="KB008018">
    <property type="protein sequence ID" value="ELR15935.1"/>
    <property type="molecule type" value="Genomic_DNA"/>
</dbReference>
<dbReference type="Gene3D" id="1.10.150.900">
    <property type="match status" value="1"/>
</dbReference>
<dbReference type="Pfam" id="PF07687">
    <property type="entry name" value="M20_dimer"/>
    <property type="match status" value="1"/>
</dbReference>
<evidence type="ECO:0000256" key="6">
    <source>
        <dbReference type="SAM" id="MobiDB-lite"/>
    </source>
</evidence>
<evidence type="ECO:0000259" key="8">
    <source>
        <dbReference type="Pfam" id="PF07687"/>
    </source>
</evidence>
<dbReference type="InterPro" id="IPR011650">
    <property type="entry name" value="Peptidase_M20_dimer"/>
</dbReference>
<keyword evidence="7" id="KW-0472">Membrane</keyword>
<proteinExistence type="inferred from homology"/>
<dbReference type="GeneID" id="14916601"/>
<dbReference type="GO" id="GO:0008233">
    <property type="term" value="F:peptidase activity"/>
    <property type="evidence" value="ECO:0007669"/>
    <property type="project" value="UniProtKB-KW"/>
</dbReference>
<evidence type="ECO:0000256" key="7">
    <source>
        <dbReference type="SAM" id="Phobius"/>
    </source>
</evidence>
<dbReference type="Gene3D" id="3.30.70.360">
    <property type="match status" value="1"/>
</dbReference>
<evidence type="ECO:0000256" key="3">
    <source>
        <dbReference type="ARBA" id="ARBA00022723"/>
    </source>
</evidence>
<keyword evidence="2" id="KW-0645">Protease</keyword>
<dbReference type="KEGG" id="acan:ACA1_023870"/>
<evidence type="ECO:0000313" key="10">
    <source>
        <dbReference type="Proteomes" id="UP000011083"/>
    </source>
</evidence>
<feature type="transmembrane region" description="Helical" evidence="7">
    <location>
        <begin position="12"/>
        <end position="38"/>
    </location>
</feature>
<feature type="region of interest" description="Disordered" evidence="6">
    <location>
        <begin position="76"/>
        <end position="103"/>
    </location>
</feature>
<evidence type="ECO:0000256" key="2">
    <source>
        <dbReference type="ARBA" id="ARBA00022670"/>
    </source>
</evidence>